<sequence length="93" mass="10937">KGSEFRRDCERLMKRHDVKIQKANSKRSIGIVKRYNRTLAERLFRIQDVLDLLLPISEKSKVWVKNLPIIVKELNNSVTQLFKMTSAKAIQKK</sequence>
<dbReference type="OrthoDB" id="2398926at2759"/>
<gene>
    <name evidence="1" type="ORF">CPELLU_LOCUS18411</name>
</gene>
<dbReference type="Proteomes" id="UP000789759">
    <property type="component" value="Unassembled WGS sequence"/>
</dbReference>
<reference evidence="1" key="1">
    <citation type="submission" date="2021-06" db="EMBL/GenBank/DDBJ databases">
        <authorList>
            <person name="Kallberg Y."/>
            <person name="Tangrot J."/>
            <person name="Rosling A."/>
        </authorList>
    </citation>
    <scope>NUCLEOTIDE SEQUENCE</scope>
    <source>
        <strain evidence="1">FL966</strain>
    </source>
</reference>
<dbReference type="Gene3D" id="3.30.420.10">
    <property type="entry name" value="Ribonuclease H-like superfamily/Ribonuclease H"/>
    <property type="match status" value="1"/>
</dbReference>
<keyword evidence="2" id="KW-1185">Reference proteome</keyword>
<comment type="caution">
    <text evidence="1">The sequence shown here is derived from an EMBL/GenBank/DDBJ whole genome shotgun (WGS) entry which is preliminary data.</text>
</comment>
<dbReference type="EMBL" id="CAJVQA010036570">
    <property type="protein sequence ID" value="CAG8808754.1"/>
    <property type="molecule type" value="Genomic_DNA"/>
</dbReference>
<organism evidence="1 2">
    <name type="scientific">Cetraspora pellucida</name>
    <dbReference type="NCBI Taxonomy" id="1433469"/>
    <lineage>
        <taxon>Eukaryota</taxon>
        <taxon>Fungi</taxon>
        <taxon>Fungi incertae sedis</taxon>
        <taxon>Mucoromycota</taxon>
        <taxon>Glomeromycotina</taxon>
        <taxon>Glomeromycetes</taxon>
        <taxon>Diversisporales</taxon>
        <taxon>Gigasporaceae</taxon>
        <taxon>Cetraspora</taxon>
    </lineage>
</organism>
<feature type="non-terminal residue" evidence="1">
    <location>
        <position position="1"/>
    </location>
</feature>
<dbReference type="GO" id="GO:0003676">
    <property type="term" value="F:nucleic acid binding"/>
    <property type="evidence" value="ECO:0007669"/>
    <property type="project" value="InterPro"/>
</dbReference>
<dbReference type="AlphaFoldDB" id="A0A9N9K5N9"/>
<proteinExistence type="predicted"/>
<evidence type="ECO:0000313" key="2">
    <source>
        <dbReference type="Proteomes" id="UP000789759"/>
    </source>
</evidence>
<dbReference type="InterPro" id="IPR036397">
    <property type="entry name" value="RNaseH_sf"/>
</dbReference>
<accession>A0A9N9K5N9</accession>
<evidence type="ECO:0000313" key="1">
    <source>
        <dbReference type="EMBL" id="CAG8808754.1"/>
    </source>
</evidence>
<name>A0A9N9K5N9_9GLOM</name>
<protein>
    <submittedName>
        <fullName evidence="1">20954_t:CDS:1</fullName>
    </submittedName>
</protein>